<sequence>MKTVCASCTAVDYENPILSSKNKKPLWLDKIDYVSNFIENHSSFSIYKPLKYDQRIELNLGKSHAGKKILYWGANPSNSLHIKGAKDAYNGFENRGVSKIDSDGKVKVYLQCPQPYKTTKKGSHKEETFYRHFHFVFSNKQGDKWSTQLRTQIMICEKDYKQLMCELDSGTSVIINALPSQYYAQDHIPNSYNLYNDTLKNMSYKETIDWFTYVVKLHYPVIYRQIQMNSLKIEEVPIICYCAHKDCDAGYKTVIELLKKGFVRVDEYKGGMKEYNNRTLSRR</sequence>
<dbReference type="Gene3D" id="3.40.250.10">
    <property type="entry name" value="Rhodanese-like domain"/>
    <property type="match status" value="1"/>
</dbReference>
<dbReference type="PROSITE" id="PS50206">
    <property type="entry name" value="RHODANESE_3"/>
    <property type="match status" value="1"/>
</dbReference>
<protein>
    <recommendedName>
        <fullName evidence="1">Rhodanese domain-containing protein</fullName>
    </recommendedName>
</protein>
<reference evidence="2" key="1">
    <citation type="journal article" date="2020" name="Nature">
        <title>Giant virus diversity and host interactions through global metagenomics.</title>
        <authorList>
            <person name="Schulz F."/>
            <person name="Roux S."/>
            <person name="Paez-Espino D."/>
            <person name="Jungbluth S."/>
            <person name="Walsh D.A."/>
            <person name="Denef V.J."/>
            <person name="McMahon K.D."/>
            <person name="Konstantinidis K.T."/>
            <person name="Eloe-Fadrosh E.A."/>
            <person name="Kyrpides N.C."/>
            <person name="Woyke T."/>
        </authorList>
    </citation>
    <scope>NUCLEOTIDE SEQUENCE</scope>
    <source>
        <strain evidence="2">GVMAG-M-3300021375-17</strain>
    </source>
</reference>
<dbReference type="SUPFAM" id="SSF52821">
    <property type="entry name" value="Rhodanese/Cell cycle control phosphatase"/>
    <property type="match status" value="1"/>
</dbReference>
<feature type="domain" description="Rhodanese" evidence="1">
    <location>
        <begin position="183"/>
        <end position="282"/>
    </location>
</feature>
<dbReference type="Pfam" id="PF00581">
    <property type="entry name" value="Rhodanese"/>
    <property type="match status" value="1"/>
</dbReference>
<dbReference type="EMBL" id="MN739455">
    <property type="protein sequence ID" value="QHT05502.1"/>
    <property type="molecule type" value="Genomic_DNA"/>
</dbReference>
<dbReference type="AlphaFoldDB" id="A0A6C0CN04"/>
<accession>A0A6C0CN04</accession>
<evidence type="ECO:0000313" key="2">
    <source>
        <dbReference type="EMBL" id="QHT05502.1"/>
    </source>
</evidence>
<organism evidence="2">
    <name type="scientific">viral metagenome</name>
    <dbReference type="NCBI Taxonomy" id="1070528"/>
    <lineage>
        <taxon>unclassified sequences</taxon>
        <taxon>metagenomes</taxon>
        <taxon>organismal metagenomes</taxon>
    </lineage>
</organism>
<proteinExistence type="predicted"/>
<dbReference type="InterPro" id="IPR036873">
    <property type="entry name" value="Rhodanese-like_dom_sf"/>
</dbReference>
<name>A0A6C0CN04_9ZZZZ</name>
<dbReference type="InterPro" id="IPR001763">
    <property type="entry name" value="Rhodanese-like_dom"/>
</dbReference>
<evidence type="ECO:0000259" key="1">
    <source>
        <dbReference type="PROSITE" id="PS50206"/>
    </source>
</evidence>